<sequence length="152" mass="16880">MRGPHGEDLPDAILFACGQNAVRSPMAAGIMKLLYGKYVYVDSVGVRAGDLDPFVISVMDELGVDVTKHKPRSFDELEDTSFDLIISLTPEAQHKAVDLTRAMAADVEYWPTHDPTLVEGARETRLAAYREVRDTLMDRIKERFGWQATPGG</sequence>
<protein>
    <submittedName>
        <fullName evidence="3">Low molecular weight phosphatase family protein</fullName>
    </submittedName>
</protein>
<dbReference type="Pfam" id="PF01451">
    <property type="entry name" value="LMWPc"/>
    <property type="match status" value="1"/>
</dbReference>
<dbReference type="GO" id="GO:0046685">
    <property type="term" value="P:response to arsenic-containing substance"/>
    <property type="evidence" value="ECO:0007669"/>
    <property type="project" value="UniProtKB-KW"/>
</dbReference>
<dbReference type="EMBL" id="WXYQ01000007">
    <property type="protein sequence ID" value="NBG96392.1"/>
    <property type="molecule type" value="Genomic_DNA"/>
</dbReference>
<evidence type="ECO:0000313" key="4">
    <source>
        <dbReference type="Proteomes" id="UP000470384"/>
    </source>
</evidence>
<feature type="domain" description="Phosphotyrosine protein phosphatase I" evidence="2">
    <location>
        <begin position="11"/>
        <end position="146"/>
    </location>
</feature>
<gene>
    <name evidence="3" type="ORF">GTQ45_11670</name>
</gene>
<evidence type="ECO:0000256" key="1">
    <source>
        <dbReference type="ARBA" id="ARBA00022849"/>
    </source>
</evidence>
<dbReference type="AlphaFoldDB" id="A0A845QCT6"/>
<proteinExistence type="predicted"/>
<evidence type="ECO:0000313" key="3">
    <source>
        <dbReference type="EMBL" id="NBG96392.1"/>
    </source>
</evidence>
<keyword evidence="1" id="KW-0059">Arsenical resistance</keyword>
<dbReference type="PANTHER" id="PTHR43428">
    <property type="entry name" value="ARSENATE REDUCTASE"/>
    <property type="match status" value="1"/>
</dbReference>
<dbReference type="InterPro" id="IPR023485">
    <property type="entry name" value="Ptyr_pPase"/>
</dbReference>
<dbReference type="PANTHER" id="PTHR43428:SF1">
    <property type="entry name" value="ARSENATE REDUCTASE"/>
    <property type="match status" value="1"/>
</dbReference>
<dbReference type="GeneID" id="300655543"/>
<evidence type="ECO:0000259" key="2">
    <source>
        <dbReference type="SMART" id="SM00226"/>
    </source>
</evidence>
<dbReference type="Gene3D" id="3.40.50.2300">
    <property type="match status" value="1"/>
</dbReference>
<dbReference type="SMART" id="SM00226">
    <property type="entry name" value="LMWPc"/>
    <property type="match status" value="1"/>
</dbReference>
<comment type="caution">
    <text evidence="3">The sequence shown here is derived from an EMBL/GenBank/DDBJ whole genome shotgun (WGS) entry which is preliminary data.</text>
</comment>
<reference evidence="3 4" key="1">
    <citation type="journal article" date="2016" name="Int. J. Syst. Evol. Microbiol.">
        <title>Pyruvatibacter mobilis gen. nov., sp. nov., a marine bacterium from the culture broth of Picochlorum sp. 122.</title>
        <authorList>
            <person name="Wang G."/>
            <person name="Tang M."/>
            <person name="Wu H."/>
            <person name="Dai S."/>
            <person name="Li T."/>
            <person name="Chen C."/>
            <person name="He H."/>
            <person name="Fan J."/>
            <person name="Xiang W."/>
            <person name="Li X."/>
        </authorList>
    </citation>
    <scope>NUCLEOTIDE SEQUENCE [LARGE SCALE GENOMIC DNA]</scope>
    <source>
        <strain evidence="3 4">GYP-11</strain>
    </source>
</reference>
<name>A0A845QCT6_9HYPH</name>
<dbReference type="OrthoDB" id="9799372at2"/>
<keyword evidence="4" id="KW-1185">Reference proteome</keyword>
<dbReference type="Proteomes" id="UP000470384">
    <property type="component" value="Unassembled WGS sequence"/>
</dbReference>
<dbReference type="RefSeq" id="WP_160588462.1">
    <property type="nucleotide sequence ID" value="NZ_BMHN01000001.1"/>
</dbReference>
<organism evidence="3 4">
    <name type="scientific">Pyruvatibacter mobilis</name>
    <dbReference type="NCBI Taxonomy" id="1712261"/>
    <lineage>
        <taxon>Bacteria</taxon>
        <taxon>Pseudomonadati</taxon>
        <taxon>Pseudomonadota</taxon>
        <taxon>Alphaproteobacteria</taxon>
        <taxon>Hyphomicrobiales</taxon>
        <taxon>Parvibaculaceae</taxon>
        <taxon>Pyruvatibacter</taxon>
    </lineage>
</organism>
<dbReference type="InterPro" id="IPR036196">
    <property type="entry name" value="Ptyr_pPase_sf"/>
</dbReference>
<dbReference type="SUPFAM" id="SSF52788">
    <property type="entry name" value="Phosphotyrosine protein phosphatases I"/>
    <property type="match status" value="1"/>
</dbReference>
<accession>A0A845QCT6</accession>